<keyword evidence="2" id="KW-0067">ATP-binding</keyword>
<feature type="domain" description="Response regulatory" evidence="5">
    <location>
        <begin position="1"/>
        <end position="40"/>
    </location>
</feature>
<dbReference type="AlphaFoldDB" id="A0A538TVF1"/>
<dbReference type="Gene3D" id="3.40.50.2300">
    <property type="match status" value="1"/>
</dbReference>
<dbReference type="Proteomes" id="UP000316609">
    <property type="component" value="Unassembled WGS sequence"/>
</dbReference>
<accession>A0A538TVF1</accession>
<evidence type="ECO:0000313" key="7">
    <source>
        <dbReference type="Proteomes" id="UP000316609"/>
    </source>
</evidence>
<protein>
    <submittedName>
        <fullName evidence="6">Sigma-54-dependent Fis family transcriptional regulator</fullName>
    </submittedName>
</protein>
<feature type="non-terminal residue" evidence="6">
    <location>
        <position position="192"/>
    </location>
</feature>
<evidence type="ECO:0000259" key="4">
    <source>
        <dbReference type="PROSITE" id="PS50045"/>
    </source>
</evidence>
<dbReference type="GO" id="GO:0005524">
    <property type="term" value="F:ATP binding"/>
    <property type="evidence" value="ECO:0007669"/>
    <property type="project" value="UniProtKB-KW"/>
</dbReference>
<name>A0A538TVF1_UNCEI</name>
<dbReference type="InterPro" id="IPR025943">
    <property type="entry name" value="Sigma_54_int_dom_ATP-bd_2"/>
</dbReference>
<evidence type="ECO:0000259" key="5">
    <source>
        <dbReference type="PROSITE" id="PS50110"/>
    </source>
</evidence>
<evidence type="ECO:0000313" key="6">
    <source>
        <dbReference type="EMBL" id="TMQ67581.1"/>
    </source>
</evidence>
<dbReference type="PROSITE" id="PS50110">
    <property type="entry name" value="RESPONSE_REGULATORY"/>
    <property type="match status" value="1"/>
</dbReference>
<dbReference type="CDD" id="cd00009">
    <property type="entry name" value="AAA"/>
    <property type="match status" value="1"/>
</dbReference>
<proteinExistence type="predicted"/>
<dbReference type="SUPFAM" id="SSF52172">
    <property type="entry name" value="CheY-like"/>
    <property type="match status" value="1"/>
</dbReference>
<dbReference type="Pfam" id="PF00158">
    <property type="entry name" value="Sigma54_activat"/>
    <property type="match status" value="1"/>
</dbReference>
<sequence length="192" mass="20464">MITAVDTARAALQALRLGARDYLPKPATAEEILAAVERFGPAPTTCEEGPEGTLVGESRTMRDLRRLVTLLARTRDTVLVMGETGCGKELFARALHECGPRRDCPFVAHNMAATPVELVESLFFGHVRGAFSGAAVPHAGLFDQADGGTLFLDEVDSFPLPLQAKLLRALEGGRVEPVGSGAERTVDVRVVA</sequence>
<reference evidence="6 7" key="1">
    <citation type="journal article" date="2019" name="Nat. Microbiol.">
        <title>Mediterranean grassland soil C-N compound turnover is dependent on rainfall and depth, and is mediated by genomically divergent microorganisms.</title>
        <authorList>
            <person name="Diamond S."/>
            <person name="Andeer P.F."/>
            <person name="Li Z."/>
            <person name="Crits-Christoph A."/>
            <person name="Burstein D."/>
            <person name="Anantharaman K."/>
            <person name="Lane K.R."/>
            <person name="Thomas B.C."/>
            <person name="Pan C."/>
            <person name="Northen T.R."/>
            <person name="Banfield J.F."/>
        </authorList>
    </citation>
    <scope>NUCLEOTIDE SEQUENCE [LARGE SCALE GENOMIC DNA]</scope>
    <source>
        <strain evidence="6">WS_8</strain>
    </source>
</reference>
<dbReference type="EMBL" id="VBOY01000035">
    <property type="protein sequence ID" value="TMQ67581.1"/>
    <property type="molecule type" value="Genomic_DNA"/>
</dbReference>
<feature type="domain" description="Sigma-54 factor interaction" evidence="4">
    <location>
        <begin position="54"/>
        <end position="192"/>
    </location>
</feature>
<dbReference type="InterPro" id="IPR027417">
    <property type="entry name" value="P-loop_NTPase"/>
</dbReference>
<evidence type="ECO:0000256" key="3">
    <source>
        <dbReference type="PROSITE-ProRule" id="PRU00169"/>
    </source>
</evidence>
<dbReference type="InterPro" id="IPR011006">
    <property type="entry name" value="CheY-like_superfamily"/>
</dbReference>
<dbReference type="PANTHER" id="PTHR32071">
    <property type="entry name" value="TRANSCRIPTIONAL REGULATORY PROTEIN"/>
    <property type="match status" value="1"/>
</dbReference>
<evidence type="ECO:0000256" key="1">
    <source>
        <dbReference type="ARBA" id="ARBA00022741"/>
    </source>
</evidence>
<dbReference type="Gene3D" id="3.40.50.300">
    <property type="entry name" value="P-loop containing nucleotide triphosphate hydrolases"/>
    <property type="match status" value="1"/>
</dbReference>
<comment type="caution">
    <text evidence="3">Lacks conserved residue(s) required for the propagation of feature annotation.</text>
</comment>
<evidence type="ECO:0000256" key="2">
    <source>
        <dbReference type="ARBA" id="ARBA00022840"/>
    </source>
</evidence>
<dbReference type="PROSITE" id="PS00676">
    <property type="entry name" value="SIGMA54_INTERACT_2"/>
    <property type="match status" value="1"/>
</dbReference>
<dbReference type="GO" id="GO:0000160">
    <property type="term" value="P:phosphorelay signal transduction system"/>
    <property type="evidence" value="ECO:0007669"/>
    <property type="project" value="InterPro"/>
</dbReference>
<dbReference type="InterPro" id="IPR001789">
    <property type="entry name" value="Sig_transdc_resp-reg_receiver"/>
</dbReference>
<dbReference type="PROSITE" id="PS50045">
    <property type="entry name" value="SIGMA54_INTERACT_4"/>
    <property type="match status" value="1"/>
</dbReference>
<comment type="caution">
    <text evidence="6">The sequence shown here is derived from an EMBL/GenBank/DDBJ whole genome shotgun (WGS) entry which is preliminary data.</text>
</comment>
<gene>
    <name evidence="6" type="ORF">E6K78_04160</name>
</gene>
<dbReference type="SUPFAM" id="SSF52540">
    <property type="entry name" value="P-loop containing nucleoside triphosphate hydrolases"/>
    <property type="match status" value="1"/>
</dbReference>
<dbReference type="GO" id="GO:0006355">
    <property type="term" value="P:regulation of DNA-templated transcription"/>
    <property type="evidence" value="ECO:0007669"/>
    <property type="project" value="InterPro"/>
</dbReference>
<keyword evidence="1" id="KW-0547">Nucleotide-binding</keyword>
<dbReference type="InterPro" id="IPR002078">
    <property type="entry name" value="Sigma_54_int"/>
</dbReference>
<organism evidence="6 7">
    <name type="scientific">Eiseniibacteriota bacterium</name>
    <dbReference type="NCBI Taxonomy" id="2212470"/>
    <lineage>
        <taxon>Bacteria</taxon>
        <taxon>Candidatus Eiseniibacteriota</taxon>
    </lineage>
</organism>